<accession>A0A2U2BGZ2</accession>
<dbReference type="Proteomes" id="UP000245216">
    <property type="component" value="Unassembled WGS sequence"/>
</dbReference>
<gene>
    <name evidence="1" type="ORF">DF183_15605</name>
</gene>
<dbReference type="InterPro" id="IPR032581">
    <property type="entry name" value="DUF4917"/>
</dbReference>
<evidence type="ECO:0000313" key="1">
    <source>
        <dbReference type="EMBL" id="PWE13247.1"/>
    </source>
</evidence>
<name>A0A2U2BGZ2_ALCFA</name>
<protein>
    <submittedName>
        <fullName evidence="1">DUF4917 domain-containing protein</fullName>
    </submittedName>
</protein>
<evidence type="ECO:0000313" key="2">
    <source>
        <dbReference type="Proteomes" id="UP000245216"/>
    </source>
</evidence>
<reference evidence="1 2" key="1">
    <citation type="submission" date="2018-05" db="EMBL/GenBank/DDBJ databases">
        <title>Genome Sequence of an Efficient Indole-Degrading Bacterium, Alcaligenes sp.YBY.</title>
        <authorList>
            <person name="Yang B."/>
        </authorList>
    </citation>
    <scope>NUCLEOTIDE SEQUENCE [LARGE SCALE GENOMIC DNA]</scope>
    <source>
        <strain evidence="1 2">YBY</strain>
    </source>
</reference>
<dbReference type="Pfam" id="PF16263">
    <property type="entry name" value="DUF4917"/>
    <property type="match status" value="1"/>
</dbReference>
<dbReference type="EMBL" id="QEXO01000004">
    <property type="protein sequence ID" value="PWE13247.1"/>
    <property type="molecule type" value="Genomic_DNA"/>
</dbReference>
<comment type="caution">
    <text evidence="1">The sequence shown here is derived from an EMBL/GenBank/DDBJ whole genome shotgun (WGS) entry which is preliminary data.</text>
</comment>
<proteinExistence type="predicted"/>
<sequence>MKLETFDDVLTSISKNPHRQFHLLLGNGFSVSYDPKIFSYNALHDFVKNLNDKNLSKILEVIETRNFEVIMQYLDNFAALVDALGGDPKLKQRVEDASAKLKTSLLDAVKAMHPEHVFKVPEHQSAACANFLQNFLSTNGHIYSTNYDLLLYWVLMRNSILNHVDGCGRELENDTAEYVAQADQEWSELIWGKNRNKQNVFYLHGALPFFDSGVAVVKEEYNAYNYLLQNISARMERGEYPIFVTAGDGQQKLNHITHNQYLTYCYDSLCQAVGSLVTFGFSFGEYDEHIIAAINKAAKQRPPNKLWSIYIGVYSSEDKEHIEKIKGKFRCKVRVFDAKTAKIWG</sequence>
<reference evidence="1 2" key="2">
    <citation type="submission" date="2018-05" db="EMBL/GenBank/DDBJ databases">
        <authorList>
            <person name="Lanie J.A."/>
            <person name="Ng W.-L."/>
            <person name="Kazmierczak K.M."/>
            <person name="Andrzejewski T.M."/>
            <person name="Davidsen T.M."/>
            <person name="Wayne K.J."/>
            <person name="Tettelin H."/>
            <person name="Glass J.I."/>
            <person name="Rusch D."/>
            <person name="Podicherti R."/>
            <person name="Tsui H.-C.T."/>
            <person name="Winkler M.E."/>
        </authorList>
    </citation>
    <scope>NUCLEOTIDE SEQUENCE [LARGE SCALE GENOMIC DNA]</scope>
    <source>
        <strain evidence="1 2">YBY</strain>
    </source>
</reference>
<dbReference type="RefSeq" id="WP_109089546.1">
    <property type="nucleotide sequence ID" value="NZ_QEXO01000004.1"/>
</dbReference>
<dbReference type="AlphaFoldDB" id="A0A2U2BGZ2"/>
<organism evidence="1 2">
    <name type="scientific">Alcaligenes faecalis</name>
    <dbReference type="NCBI Taxonomy" id="511"/>
    <lineage>
        <taxon>Bacteria</taxon>
        <taxon>Pseudomonadati</taxon>
        <taxon>Pseudomonadota</taxon>
        <taxon>Betaproteobacteria</taxon>
        <taxon>Burkholderiales</taxon>
        <taxon>Alcaligenaceae</taxon>
        <taxon>Alcaligenes</taxon>
    </lineage>
</organism>